<gene>
    <name evidence="3" type="ORF">BRETT_004073</name>
</gene>
<evidence type="ECO:0000313" key="3">
    <source>
        <dbReference type="EMBL" id="QOU18855.1"/>
    </source>
</evidence>
<proteinExistence type="predicted"/>
<protein>
    <recommendedName>
        <fullName evidence="2">Amidohydrolase-related domain-containing protein</fullName>
    </recommendedName>
</protein>
<dbReference type="Proteomes" id="UP000663131">
    <property type="component" value="Chromosome 5"/>
</dbReference>
<evidence type="ECO:0000256" key="1">
    <source>
        <dbReference type="SAM" id="Phobius"/>
    </source>
</evidence>
<dbReference type="PANTHER" id="PTHR43135">
    <property type="entry name" value="ALPHA-D-RIBOSE 1-METHYLPHOSPHONATE 5-TRIPHOSPHATE DIPHOSPHATASE"/>
    <property type="match status" value="1"/>
</dbReference>
<evidence type="ECO:0000313" key="4">
    <source>
        <dbReference type="Proteomes" id="UP000663131"/>
    </source>
</evidence>
<dbReference type="SUPFAM" id="SSF51556">
    <property type="entry name" value="Metallo-dependent hydrolases"/>
    <property type="match status" value="1"/>
</dbReference>
<dbReference type="RefSeq" id="XP_041135348.1">
    <property type="nucleotide sequence ID" value="XM_041282572.1"/>
</dbReference>
<dbReference type="Pfam" id="PF01979">
    <property type="entry name" value="Amidohydro_1"/>
    <property type="match status" value="1"/>
</dbReference>
<dbReference type="EMBL" id="CP063133">
    <property type="protein sequence ID" value="QOU18855.1"/>
    <property type="molecule type" value="Genomic_DNA"/>
</dbReference>
<dbReference type="PANTHER" id="PTHR43135:SF3">
    <property type="entry name" value="ALPHA-D-RIBOSE 1-METHYLPHOSPHONATE 5-TRIPHOSPHATE DIPHOSPHATASE"/>
    <property type="match status" value="1"/>
</dbReference>
<dbReference type="InterPro" id="IPR051781">
    <property type="entry name" value="Metallo-dep_Hydrolase"/>
</dbReference>
<reference evidence="3" key="2">
    <citation type="journal article" name="BMC Genomics">
        <title>New genome assemblies reveal patterns of domestication and adaptation across Brettanomyces (Dekkera) species.</title>
        <authorList>
            <person name="Roach M.J."/>
            <person name="Borneman A.R."/>
        </authorList>
    </citation>
    <scope>NUCLEOTIDE SEQUENCE</scope>
    <source>
        <strain evidence="3">UCD 2041</strain>
    </source>
</reference>
<dbReference type="InterPro" id="IPR032466">
    <property type="entry name" value="Metal_Hydrolase"/>
</dbReference>
<dbReference type="Gene3D" id="3.20.20.140">
    <property type="entry name" value="Metal-dependent hydrolases"/>
    <property type="match status" value="3"/>
</dbReference>
<keyword evidence="1" id="KW-0812">Transmembrane</keyword>
<keyword evidence="1" id="KW-0472">Membrane</keyword>
<feature type="transmembrane region" description="Helical" evidence="1">
    <location>
        <begin position="21"/>
        <end position="41"/>
    </location>
</feature>
<dbReference type="KEGG" id="bbrx:BRETT_004073"/>
<dbReference type="SUPFAM" id="SSF51338">
    <property type="entry name" value="Composite domain of metallo-dependent hydrolases"/>
    <property type="match status" value="1"/>
</dbReference>
<keyword evidence="1" id="KW-1133">Transmembrane helix</keyword>
<dbReference type="OrthoDB" id="5595695at2759"/>
<dbReference type="GeneID" id="64575996"/>
<dbReference type="AlphaFoldDB" id="A0A871R3R7"/>
<sequence>MTLFSHGSIALPVTEGKRINPAWFFVAFAIILLFTTFRQFVHRPEPTPGICQYNNIRPHYYPNEHRINGRYKLFNPDDILLENATIIDGDGTVLHSMDLYLSKGTIIDIGHGLGRIYSKNVTSVSLDGRFVTPGLVDMHSHFGTRPQPQLYSTEDTNEFTNPVTPYVRAIDGIDPQDPDMDSLLASGVTTHLVLTGSRNLISGESYAIKMHHSPHNQVQELLVQYDLPEKMARNKPVRWMKMAYGENEKNWKLQRGDGYPVSRMGENAVVRGAFDEAKELKEKQDKWCVDPEYRKLNKEYPSNFKLNSLVDVLRGDINLNIHVYETYDMEALLRTADEYHFQINAFHHALSSWEIPELLKSHNTTIALFADSWGEKKEQYQGTVYQAKLLSDAGIDVAIKTDHPAYPGQELLYYAQVAHNYGLSAEKTIASVTSIPARSIGLGHRIGYLRKGYDADIAIWKNHPLTLGTHPVEMIIDGEVKFNFSKIDMYPPETKLDVKQREKVSSPETCKVGLRDFLVTGVTHSLIPGFEEVNHENLTIAFVNGEANVINDTASISRLLENGLPVFSLKDGYVVPGAISVSPSLGLTEMVLEEDTSDGSVSGTEIIEAADGIHMDGLMIERLRRVGVSKAVTAPIGNSFLKGVSTYIDMSNHGSLDDTILKRDVAIHFNIGRTAKKGSDSSISSQFKHLRDFLINKPLKYKDLPIAVHTHNAEIMKHIISMKRNEFPEEKFVVVGGQEAYLIADELAEVHIPVIVAPWRCTAKFWDNRMCSPNEPLESKSSLQILQDAGVKFALGQEADPIARRTYWDAGWAARTIRGYGLKEASGLISANIEEIFNLPKNNDITIFEHDPFDYGSFLAISLEHGEVRQCFPEVEEPKIGDELFH</sequence>
<feature type="domain" description="Amidohydrolase-related" evidence="2">
    <location>
        <begin position="387"/>
        <end position="469"/>
    </location>
</feature>
<reference evidence="3" key="1">
    <citation type="submission" date="2020-10" db="EMBL/GenBank/DDBJ databases">
        <authorList>
            <person name="Palmer J.M."/>
        </authorList>
    </citation>
    <scope>NUCLEOTIDE SEQUENCE</scope>
    <source>
        <strain evidence="3">UCD 2041</strain>
    </source>
</reference>
<dbReference type="GO" id="GO:0016810">
    <property type="term" value="F:hydrolase activity, acting on carbon-nitrogen (but not peptide) bonds"/>
    <property type="evidence" value="ECO:0007669"/>
    <property type="project" value="InterPro"/>
</dbReference>
<accession>A0A871R3R7</accession>
<evidence type="ECO:0000259" key="2">
    <source>
        <dbReference type="Pfam" id="PF01979"/>
    </source>
</evidence>
<dbReference type="InterPro" id="IPR006680">
    <property type="entry name" value="Amidohydro-rel"/>
</dbReference>
<name>A0A871R3R7_DEKBR</name>
<dbReference type="InterPro" id="IPR011059">
    <property type="entry name" value="Metal-dep_hydrolase_composite"/>
</dbReference>
<organism evidence="3 4">
    <name type="scientific">Dekkera bruxellensis</name>
    <name type="common">Brettanomyces custersii</name>
    <dbReference type="NCBI Taxonomy" id="5007"/>
    <lineage>
        <taxon>Eukaryota</taxon>
        <taxon>Fungi</taxon>
        <taxon>Dikarya</taxon>
        <taxon>Ascomycota</taxon>
        <taxon>Saccharomycotina</taxon>
        <taxon>Pichiomycetes</taxon>
        <taxon>Pichiales</taxon>
        <taxon>Pichiaceae</taxon>
        <taxon>Brettanomyces</taxon>
    </lineage>
</organism>